<dbReference type="InterPro" id="IPR006073">
    <property type="entry name" value="GTP-bd"/>
</dbReference>
<dbReference type="CDD" id="cd00880">
    <property type="entry name" value="Era_like"/>
    <property type="match status" value="1"/>
</dbReference>
<dbReference type="PANTHER" id="PTHR42714:SF2">
    <property type="entry name" value="TRNA MODIFICATION GTPASE GTPBP3, MITOCHONDRIAL"/>
    <property type="match status" value="1"/>
</dbReference>
<dbReference type="SUPFAM" id="SSF52540">
    <property type="entry name" value="P-loop containing nucleoside triphosphate hydrolases"/>
    <property type="match status" value="1"/>
</dbReference>
<evidence type="ECO:0000256" key="3">
    <source>
        <dbReference type="ARBA" id="ARBA00022989"/>
    </source>
</evidence>
<feature type="compositionally biased region" description="Basic and acidic residues" evidence="6">
    <location>
        <begin position="534"/>
        <end position="543"/>
    </location>
</feature>
<dbReference type="AlphaFoldDB" id="A0A5B8NQI5"/>
<proteinExistence type="predicted"/>
<feature type="domain" description="G" evidence="8">
    <location>
        <begin position="133"/>
        <end position="247"/>
    </location>
</feature>
<dbReference type="GO" id="GO:0005525">
    <property type="term" value="F:GTP binding"/>
    <property type="evidence" value="ECO:0007669"/>
    <property type="project" value="InterPro"/>
</dbReference>
<evidence type="ECO:0000256" key="6">
    <source>
        <dbReference type="SAM" id="MobiDB-lite"/>
    </source>
</evidence>
<evidence type="ECO:0000256" key="1">
    <source>
        <dbReference type="ARBA" id="ARBA00004141"/>
    </source>
</evidence>
<keyword evidence="5" id="KW-0175">Coiled coil</keyword>
<dbReference type="InterPro" id="IPR021147">
    <property type="entry name" value="DUF697"/>
</dbReference>
<dbReference type="OrthoDB" id="467934at2"/>
<feature type="transmembrane region" description="Helical" evidence="7">
    <location>
        <begin position="7"/>
        <end position="28"/>
    </location>
</feature>
<dbReference type="GO" id="GO:0030488">
    <property type="term" value="P:tRNA methylation"/>
    <property type="evidence" value="ECO:0007669"/>
    <property type="project" value="TreeGrafter"/>
</dbReference>
<feature type="coiled-coil region" evidence="5">
    <location>
        <begin position="90"/>
        <end position="117"/>
    </location>
</feature>
<feature type="transmembrane region" description="Helical" evidence="7">
    <location>
        <begin position="40"/>
        <end position="64"/>
    </location>
</feature>
<dbReference type="GO" id="GO:0002098">
    <property type="term" value="P:tRNA wobble uridine modification"/>
    <property type="evidence" value="ECO:0007669"/>
    <property type="project" value="TreeGrafter"/>
</dbReference>
<dbReference type="PANTHER" id="PTHR42714">
    <property type="entry name" value="TRNA MODIFICATION GTPASE GTPBP3"/>
    <property type="match status" value="1"/>
</dbReference>
<protein>
    <submittedName>
        <fullName evidence="9">DUF697 domain-containing protein</fullName>
    </submittedName>
</protein>
<reference evidence="9" key="1">
    <citation type="submission" date="2019-08" db="EMBL/GenBank/DDBJ databases">
        <title>Carotenoids and Carotenoid Binding Proteins in the Halophilic Cyanobacterium Euhalothece sp. ZM00.</title>
        <authorList>
            <person name="Cho S.M."/>
            <person name="Song J.Y."/>
            <person name="Park Y.-I."/>
        </authorList>
    </citation>
    <scope>NUCLEOTIDE SEQUENCE [LARGE SCALE GENOMIC DNA]</scope>
    <source>
        <strain evidence="9">Z-M001</strain>
    </source>
</reference>
<keyword evidence="3 7" id="KW-1133">Transmembrane helix</keyword>
<comment type="subcellular location">
    <subcellularLocation>
        <location evidence="1">Membrane</location>
        <topology evidence="1">Multi-pass membrane protein</topology>
    </subcellularLocation>
</comment>
<evidence type="ECO:0000313" key="9">
    <source>
        <dbReference type="EMBL" id="QDZ40509.1"/>
    </source>
</evidence>
<feature type="region of interest" description="Disordered" evidence="6">
    <location>
        <begin position="501"/>
        <end position="543"/>
    </location>
</feature>
<evidence type="ECO:0000256" key="7">
    <source>
        <dbReference type="SAM" id="Phobius"/>
    </source>
</evidence>
<feature type="compositionally biased region" description="Acidic residues" evidence="6">
    <location>
        <begin position="503"/>
        <end position="513"/>
    </location>
</feature>
<dbReference type="GO" id="GO:0016020">
    <property type="term" value="C:membrane"/>
    <property type="evidence" value="ECO:0007669"/>
    <property type="project" value="UniProtKB-SubCell"/>
</dbReference>
<dbReference type="GO" id="GO:0005829">
    <property type="term" value="C:cytosol"/>
    <property type="evidence" value="ECO:0007669"/>
    <property type="project" value="TreeGrafter"/>
</dbReference>
<evidence type="ECO:0000313" key="10">
    <source>
        <dbReference type="Proteomes" id="UP000318453"/>
    </source>
</evidence>
<sequence>MPSPRLLLLILSISVVLILMIWLVSAIYQLYIQIAFTAPILANLLLFLLMGVVIGLIGAVIYYFQGGFKRKGKKKKKKRHPNIKVPEEKNEAAQANLQAVKQQVKQIQDEVAQQALLEKSQALEANFSRQSFQVVVFGTVSAGKTSLVNALMGRVVGEVSAPMGTTKAGETYSLALPDIDQEIRVTDTPGILEAGILGTDREKLARELATEADLLLFVVDNDLRQSEYDPLSVLAGIGKRSLLIFNKTDLYTDEDQEAILEKLRSRTESYIASQDIISIAANPTPFHTDSGDTVQPEPDIMPLIKRLAAILRAEGADLIADNILLQSQRLGEEARRLIDSQRRRQADKVIERYQWVGAGVIAVTPLPVVDMLGTAAVNAQMVVEIGRIYGCEINMDRGRELALSLGRTLVSLGVVKGVIQMVSTALQMTVATYVVGKAVQGVSAAYLTRIAGKSFIEYFRQDQDWGDGGMTEVVKRQFQLNRRDEFVKSFLGEAIEKVVQPLMDEEEEDDDDHDNSNSDHVFKENLNTDDDWSDPPKQKLEDW</sequence>
<accession>A0A5B8NQI5</accession>
<keyword evidence="2 7" id="KW-0812">Transmembrane</keyword>
<keyword evidence="4 7" id="KW-0472">Membrane</keyword>
<dbReference type="Pfam" id="PF05128">
    <property type="entry name" value="DUF697"/>
    <property type="match status" value="1"/>
</dbReference>
<dbReference type="InterPro" id="IPR027417">
    <property type="entry name" value="P-loop_NTPase"/>
</dbReference>
<dbReference type="Proteomes" id="UP000318453">
    <property type="component" value="Chromosome"/>
</dbReference>
<organism evidence="9 10">
    <name type="scientific">Euhalothece natronophila Z-M001</name>
    <dbReference type="NCBI Taxonomy" id="522448"/>
    <lineage>
        <taxon>Bacteria</taxon>
        <taxon>Bacillati</taxon>
        <taxon>Cyanobacteriota</taxon>
        <taxon>Cyanophyceae</taxon>
        <taxon>Oscillatoriophycideae</taxon>
        <taxon>Chroococcales</taxon>
        <taxon>Halothecacae</taxon>
        <taxon>Halothece cluster</taxon>
        <taxon>Euhalothece</taxon>
    </lineage>
</organism>
<dbReference type="KEGG" id="enn:FRE64_11430"/>
<dbReference type="Pfam" id="PF01926">
    <property type="entry name" value="MMR_HSR1"/>
    <property type="match status" value="1"/>
</dbReference>
<gene>
    <name evidence="9" type="ORF">FRE64_11430</name>
</gene>
<keyword evidence="10" id="KW-1185">Reference proteome</keyword>
<dbReference type="RefSeq" id="WP_146296325.1">
    <property type="nucleotide sequence ID" value="NZ_CP042326.1"/>
</dbReference>
<evidence type="ECO:0000259" key="8">
    <source>
        <dbReference type="Pfam" id="PF01926"/>
    </source>
</evidence>
<name>A0A5B8NQI5_9CHRO</name>
<evidence type="ECO:0000256" key="4">
    <source>
        <dbReference type="ARBA" id="ARBA00023136"/>
    </source>
</evidence>
<dbReference type="EMBL" id="CP042326">
    <property type="protein sequence ID" value="QDZ40509.1"/>
    <property type="molecule type" value="Genomic_DNA"/>
</dbReference>
<evidence type="ECO:0000256" key="5">
    <source>
        <dbReference type="SAM" id="Coils"/>
    </source>
</evidence>
<dbReference type="Gene3D" id="3.40.50.300">
    <property type="entry name" value="P-loop containing nucleotide triphosphate hydrolases"/>
    <property type="match status" value="1"/>
</dbReference>
<evidence type="ECO:0000256" key="2">
    <source>
        <dbReference type="ARBA" id="ARBA00022692"/>
    </source>
</evidence>
<feature type="compositionally biased region" description="Basic and acidic residues" evidence="6">
    <location>
        <begin position="514"/>
        <end position="523"/>
    </location>
</feature>